<organism evidence="1 2">
    <name type="scientific">Ligilactobacillus salivarius str. Ren</name>
    <dbReference type="NCBI Taxonomy" id="1194971"/>
    <lineage>
        <taxon>Bacteria</taxon>
        <taxon>Bacillati</taxon>
        <taxon>Bacillota</taxon>
        <taxon>Bacilli</taxon>
        <taxon>Lactobacillales</taxon>
        <taxon>Lactobacillaceae</taxon>
        <taxon>Ligilactobacillus</taxon>
    </lineage>
</organism>
<dbReference type="Proteomes" id="UP000035027">
    <property type="component" value="Plasmid pR2"/>
</dbReference>
<evidence type="ECO:0000313" key="2">
    <source>
        <dbReference type="Proteomes" id="UP000035027"/>
    </source>
</evidence>
<dbReference type="AlphaFoldDB" id="A0A0F7PWM9"/>
<gene>
    <name evidence="1" type="ORF">LsR_01927</name>
</gene>
<keyword evidence="1" id="KW-0614">Plasmid</keyword>
<protein>
    <recommendedName>
        <fullName evidence="3">Transposase</fullName>
    </recommendedName>
</protein>
<geneLocation type="plasmid" evidence="1 2">
    <name>pR2</name>
</geneLocation>
<sequence>MDRKLYQKARYLIRKVAGFLRIGKRKAMIINKKSMTLRLLLMEHQHEWKETNFL</sequence>
<reference evidence="1 2" key="1">
    <citation type="submission" date="2015-04" db="EMBL/GenBank/DDBJ databases">
        <title>Complete genome sequence of Lactobacillus salivarius Ren, a probiotic strain with antitumor activity.</title>
        <authorList>
            <person name="Sun E."/>
            <person name="Zhao L."/>
            <person name="Liu S."/>
            <person name="Zhang M."/>
            <person name="Guo H."/>
            <person name="Ren F."/>
        </authorList>
    </citation>
    <scope>NUCLEOTIDE SEQUENCE [LARGE SCALE GENOMIC DNA]</scope>
    <source>
        <strain evidence="1 2">Ren</strain>
        <plasmid evidence="1 2">pR2</plasmid>
    </source>
</reference>
<proteinExistence type="predicted"/>
<evidence type="ECO:0008006" key="3">
    <source>
        <dbReference type="Google" id="ProtNLM"/>
    </source>
</evidence>
<name>A0A0F7PWM9_9LACO</name>
<evidence type="ECO:0000313" key="1">
    <source>
        <dbReference type="EMBL" id="AKI05418.1"/>
    </source>
</evidence>
<accession>A0A0F7PWM9</accession>
<dbReference type="EMBL" id="CP011405">
    <property type="protein sequence ID" value="AKI05418.1"/>
    <property type="molecule type" value="Genomic_DNA"/>
</dbReference>